<dbReference type="RefSeq" id="WP_030431551.1">
    <property type="nucleotide sequence ID" value="NZ_JOEF01000019.1"/>
</dbReference>
<feature type="domain" description="VOC" evidence="1">
    <location>
        <begin position="11"/>
        <end position="123"/>
    </location>
</feature>
<accession>A0A1G9W3P5</accession>
<protein>
    <recommendedName>
        <fullName evidence="1">VOC domain-containing protein</fullName>
    </recommendedName>
</protein>
<reference evidence="2 3" key="1">
    <citation type="submission" date="2016-10" db="EMBL/GenBank/DDBJ databases">
        <authorList>
            <person name="de Groot N.N."/>
        </authorList>
    </citation>
    <scope>NUCLEOTIDE SEQUENCE [LARGE SCALE GENOMIC DNA]</scope>
    <source>
        <strain evidence="2 3">DSM 44149</strain>
    </source>
</reference>
<keyword evidence="3" id="KW-1185">Reference proteome</keyword>
<dbReference type="AlphaFoldDB" id="A0A1G9W3P5"/>
<feature type="domain" description="VOC" evidence="1">
    <location>
        <begin position="136"/>
        <end position="255"/>
    </location>
</feature>
<dbReference type="InterPro" id="IPR052164">
    <property type="entry name" value="Anthracycline_SecMetBiosynth"/>
</dbReference>
<evidence type="ECO:0000313" key="3">
    <source>
        <dbReference type="Proteomes" id="UP000183376"/>
    </source>
</evidence>
<dbReference type="OrthoDB" id="9793039at2"/>
<evidence type="ECO:0000313" key="2">
    <source>
        <dbReference type="EMBL" id="SDM79154.1"/>
    </source>
</evidence>
<gene>
    <name evidence="2" type="ORF">SAMN04489726_3381</name>
</gene>
<proteinExistence type="predicted"/>
<dbReference type="PANTHER" id="PTHR33993:SF14">
    <property type="entry name" value="GB|AAF24581.1"/>
    <property type="match status" value="1"/>
</dbReference>
<dbReference type="Gene3D" id="3.10.180.10">
    <property type="entry name" value="2,3-Dihydroxybiphenyl 1,2-Dioxygenase, domain 1"/>
    <property type="match status" value="2"/>
</dbReference>
<dbReference type="EMBL" id="LT629701">
    <property type="protein sequence ID" value="SDM79154.1"/>
    <property type="molecule type" value="Genomic_DNA"/>
</dbReference>
<name>A0A1G9W3P5_ALLAB</name>
<organism evidence="2 3">
    <name type="scientific">Allokutzneria albata</name>
    <name type="common">Kibdelosporangium albatum</name>
    <dbReference type="NCBI Taxonomy" id="211114"/>
    <lineage>
        <taxon>Bacteria</taxon>
        <taxon>Bacillati</taxon>
        <taxon>Actinomycetota</taxon>
        <taxon>Actinomycetes</taxon>
        <taxon>Pseudonocardiales</taxon>
        <taxon>Pseudonocardiaceae</taxon>
        <taxon>Allokutzneria</taxon>
    </lineage>
</organism>
<dbReference type="Pfam" id="PF18029">
    <property type="entry name" value="Glyoxalase_6"/>
    <property type="match status" value="1"/>
</dbReference>
<dbReference type="Proteomes" id="UP000183376">
    <property type="component" value="Chromosome I"/>
</dbReference>
<dbReference type="PANTHER" id="PTHR33993">
    <property type="entry name" value="GLYOXALASE-RELATED"/>
    <property type="match status" value="1"/>
</dbReference>
<dbReference type="PROSITE" id="PS51819">
    <property type="entry name" value="VOC"/>
    <property type="match status" value="2"/>
</dbReference>
<sequence>MPSTSTLPVGQPCWAELPTPDPAATREFYRAVLGWDYEVRRDEQGVDYTVATLAGEPVAGLRAHDGPVRDWTLYLAVADLARGAHQVRRFGGSVLEQPQVIPGLGAKVLVDDPGGATVGLCQPARDWNFTVGLPGSLVWAELITPRPTPADRFFCAVFGYEQRQVADGVRVDHVVWYVEGESVLARVRMNLDSPEPAPPRWIAHFAIDPDVGFDETLDRARAAGARLRFKPYGSTIGKVVVLSDPLGTRFALIDPGQAVDEYDSPPEDPYDD</sequence>
<dbReference type="STRING" id="211114.SAMN04489726_3381"/>
<dbReference type="CDD" id="cd07247">
    <property type="entry name" value="SgaA_N_like"/>
    <property type="match status" value="1"/>
</dbReference>
<evidence type="ECO:0000259" key="1">
    <source>
        <dbReference type="PROSITE" id="PS51819"/>
    </source>
</evidence>
<dbReference type="eggNOG" id="COG3324">
    <property type="taxonomic scope" value="Bacteria"/>
</dbReference>
<dbReference type="InterPro" id="IPR041581">
    <property type="entry name" value="Glyoxalase_6"/>
</dbReference>
<dbReference type="InterPro" id="IPR037523">
    <property type="entry name" value="VOC_core"/>
</dbReference>
<dbReference type="InterPro" id="IPR029068">
    <property type="entry name" value="Glyas_Bleomycin-R_OHBP_Dase"/>
</dbReference>
<dbReference type="SUPFAM" id="SSF54593">
    <property type="entry name" value="Glyoxalase/Bleomycin resistance protein/Dihydroxybiphenyl dioxygenase"/>
    <property type="match status" value="2"/>
</dbReference>